<accession>X0TSQ0</accession>
<dbReference type="PANTHER" id="PTHR42964">
    <property type="entry name" value="ENOYL-COA HYDRATASE"/>
    <property type="match status" value="1"/>
</dbReference>
<organism evidence="2">
    <name type="scientific">marine sediment metagenome</name>
    <dbReference type="NCBI Taxonomy" id="412755"/>
    <lineage>
        <taxon>unclassified sequences</taxon>
        <taxon>metagenomes</taxon>
        <taxon>ecological metagenomes</taxon>
    </lineage>
</organism>
<dbReference type="InterPro" id="IPR051683">
    <property type="entry name" value="Enoyl-CoA_Hydratase/Isomerase"/>
</dbReference>
<dbReference type="EMBL" id="BARS01015956">
    <property type="protein sequence ID" value="GAF96234.1"/>
    <property type="molecule type" value="Genomic_DNA"/>
</dbReference>
<dbReference type="AlphaFoldDB" id="X0TSQ0"/>
<dbReference type="Gene3D" id="1.10.12.10">
    <property type="entry name" value="Lyase 2-enoyl-coa Hydratase, Chain A, domain 2"/>
    <property type="match status" value="1"/>
</dbReference>
<reference evidence="2" key="1">
    <citation type="journal article" date="2014" name="Front. Microbiol.">
        <title>High frequency of phylogenetically diverse reductive dehalogenase-homologous genes in deep subseafloor sedimentary metagenomes.</title>
        <authorList>
            <person name="Kawai M."/>
            <person name="Futagami T."/>
            <person name="Toyoda A."/>
            <person name="Takaki Y."/>
            <person name="Nishi S."/>
            <person name="Hori S."/>
            <person name="Arai W."/>
            <person name="Tsubouchi T."/>
            <person name="Morono Y."/>
            <person name="Uchiyama I."/>
            <person name="Ito T."/>
            <person name="Fujiyama A."/>
            <person name="Inagaki F."/>
            <person name="Takami H."/>
        </authorList>
    </citation>
    <scope>NUCLEOTIDE SEQUENCE</scope>
    <source>
        <strain evidence="2">Expedition CK06-06</strain>
    </source>
</reference>
<dbReference type="PANTHER" id="PTHR42964:SF1">
    <property type="entry name" value="POLYKETIDE BIOSYNTHESIS ENOYL-COA HYDRATASE PKSH-RELATED"/>
    <property type="match status" value="1"/>
</dbReference>
<comment type="similarity">
    <text evidence="1">Belongs to the enoyl-CoA hydratase/isomerase family.</text>
</comment>
<evidence type="ECO:0000313" key="2">
    <source>
        <dbReference type="EMBL" id="GAF96234.1"/>
    </source>
</evidence>
<dbReference type="Gene3D" id="3.90.226.10">
    <property type="entry name" value="2-enoyl-CoA Hydratase, Chain A, domain 1"/>
    <property type="match status" value="1"/>
</dbReference>
<dbReference type="InterPro" id="IPR029045">
    <property type="entry name" value="ClpP/crotonase-like_dom_sf"/>
</dbReference>
<evidence type="ECO:0008006" key="3">
    <source>
        <dbReference type="Google" id="ProtNLM"/>
    </source>
</evidence>
<comment type="caution">
    <text evidence="2">The sequence shown here is derived from an EMBL/GenBank/DDBJ whole genome shotgun (WGS) entry which is preliminary data.</text>
</comment>
<dbReference type="InterPro" id="IPR014748">
    <property type="entry name" value="Enoyl-CoA_hydra_C"/>
</dbReference>
<name>X0TSQ0_9ZZZZ</name>
<gene>
    <name evidence="2" type="ORF">S01H1_26333</name>
</gene>
<sequence>MHKIGLSYVRELFLTGERFSACRAKEIRLVHRVVKAESLDDQVAQCVAEILKSGPNAQAACKAWIHILAESDLEEAREQSTRLIAKLRVSAEGQEGIRAFLEKRKPAWIKTRD</sequence>
<dbReference type="InterPro" id="IPR001753">
    <property type="entry name" value="Enoyl-CoA_hydra/iso"/>
</dbReference>
<evidence type="ECO:0000256" key="1">
    <source>
        <dbReference type="ARBA" id="ARBA00005254"/>
    </source>
</evidence>
<dbReference type="SUPFAM" id="SSF52096">
    <property type="entry name" value="ClpP/crotonase"/>
    <property type="match status" value="1"/>
</dbReference>
<dbReference type="Pfam" id="PF00378">
    <property type="entry name" value="ECH_1"/>
    <property type="match status" value="1"/>
</dbReference>
<proteinExistence type="inferred from homology"/>
<protein>
    <recommendedName>
        <fullName evidence="3">Enoyl-CoA hydratase/isomerase</fullName>
    </recommendedName>
</protein>